<dbReference type="GO" id="GO:0005737">
    <property type="term" value="C:cytoplasm"/>
    <property type="evidence" value="ECO:0007669"/>
    <property type="project" value="UniProtKB-SubCell"/>
</dbReference>
<evidence type="ECO:0000256" key="1">
    <source>
        <dbReference type="ARBA" id="ARBA00004496"/>
    </source>
</evidence>
<evidence type="ECO:0000256" key="5">
    <source>
        <dbReference type="SAM" id="Coils"/>
    </source>
</evidence>
<dbReference type="AlphaFoldDB" id="A0ABD0LN30"/>
<evidence type="ECO:0000313" key="7">
    <source>
        <dbReference type="EMBL" id="KAK7500737.1"/>
    </source>
</evidence>
<evidence type="ECO:0000256" key="2">
    <source>
        <dbReference type="ARBA" id="ARBA00006176"/>
    </source>
</evidence>
<dbReference type="EMBL" id="JACVVK020000035">
    <property type="protein sequence ID" value="KAK7500737.1"/>
    <property type="molecule type" value="Genomic_DNA"/>
</dbReference>
<keyword evidence="5" id="KW-0175">Coiled coil</keyword>
<sequence length="406" mass="44836">MADPKYANLPGIDATSPDVYETSDLPEDDQTLAKAPEELDSESVERIAIDTKAAFSSFKGKGVATAGVVDFSDSVGKQRKAGYYTDKTEYELGDGSAPETPMQKFQRLQHEIRELTEEVNKIKETVKDEASAEKLSPVNLGQQLQYLQHQLTDLHLEKLLGPEASIDLSDPQGALRQRLLQQLSAYTPASAGKEKAAKPAGTQGATGDYVTYELYYRPEQAQFGKNARMANLEERLERLENAIGQSFDKVGVLTADTENKSLLGAVAALNGKLSLLDQPNVDAVEARLQSVMHKLSQIADKKSAQENPERNNKIAELYELMKKWEAVGDSLPQVVDRMVALNELHEQALQFSQALTYLDTAQQEVKASLGSHGDMLKQLQANFKTNMDGIKANFESLDKRMQTLKK</sequence>
<evidence type="ECO:0000313" key="8">
    <source>
        <dbReference type="Proteomes" id="UP001519460"/>
    </source>
</evidence>
<accession>A0ABD0LN30</accession>
<comment type="caution">
    <text evidence="7">The sequence shown here is derived from an EMBL/GenBank/DDBJ whole genome shotgun (WGS) entry which is preliminary data.</text>
</comment>
<keyword evidence="8" id="KW-1185">Reference proteome</keyword>
<dbReference type="Proteomes" id="UP001519460">
    <property type="component" value="Unassembled WGS sequence"/>
</dbReference>
<organism evidence="7 8">
    <name type="scientific">Batillaria attramentaria</name>
    <dbReference type="NCBI Taxonomy" id="370345"/>
    <lineage>
        <taxon>Eukaryota</taxon>
        <taxon>Metazoa</taxon>
        <taxon>Spiralia</taxon>
        <taxon>Lophotrochozoa</taxon>
        <taxon>Mollusca</taxon>
        <taxon>Gastropoda</taxon>
        <taxon>Caenogastropoda</taxon>
        <taxon>Sorbeoconcha</taxon>
        <taxon>Cerithioidea</taxon>
        <taxon>Batillariidae</taxon>
        <taxon>Batillaria</taxon>
    </lineage>
</organism>
<proteinExistence type="inferred from homology"/>
<keyword evidence="4" id="KW-0243">Dynein</keyword>
<dbReference type="InterPro" id="IPR028133">
    <property type="entry name" value="Dynamitin"/>
</dbReference>
<gene>
    <name evidence="7" type="ORF">BaRGS_00007981</name>
</gene>
<comment type="subcellular location">
    <subcellularLocation>
        <location evidence="1">Cytoplasm</location>
    </subcellularLocation>
</comment>
<comment type="similarity">
    <text evidence="2">Belongs to the dynactin subunit 2 family.</text>
</comment>
<keyword evidence="3" id="KW-0963">Cytoplasm</keyword>
<evidence type="ECO:0000256" key="3">
    <source>
        <dbReference type="ARBA" id="ARBA00022490"/>
    </source>
</evidence>
<feature type="coiled-coil region" evidence="5">
    <location>
        <begin position="222"/>
        <end position="249"/>
    </location>
</feature>
<dbReference type="GO" id="GO:0030286">
    <property type="term" value="C:dynein complex"/>
    <property type="evidence" value="ECO:0007669"/>
    <property type="project" value="UniProtKB-KW"/>
</dbReference>
<evidence type="ECO:0008006" key="9">
    <source>
        <dbReference type="Google" id="ProtNLM"/>
    </source>
</evidence>
<name>A0ABD0LN30_9CAEN</name>
<protein>
    <recommendedName>
        <fullName evidence="9">Dynactin subunit 2</fullName>
    </recommendedName>
</protein>
<feature type="region of interest" description="Disordered" evidence="6">
    <location>
        <begin position="1"/>
        <end position="40"/>
    </location>
</feature>
<dbReference type="PANTHER" id="PTHR15346">
    <property type="entry name" value="DYNACTIN SUBUNIT"/>
    <property type="match status" value="1"/>
</dbReference>
<evidence type="ECO:0000256" key="6">
    <source>
        <dbReference type="SAM" id="MobiDB-lite"/>
    </source>
</evidence>
<feature type="coiled-coil region" evidence="5">
    <location>
        <begin position="105"/>
        <end position="132"/>
    </location>
</feature>
<reference evidence="7 8" key="1">
    <citation type="journal article" date="2023" name="Sci. Data">
        <title>Genome assembly of the Korean intertidal mud-creeper Batillaria attramentaria.</title>
        <authorList>
            <person name="Patra A.K."/>
            <person name="Ho P.T."/>
            <person name="Jun S."/>
            <person name="Lee S.J."/>
            <person name="Kim Y."/>
            <person name="Won Y.J."/>
        </authorList>
    </citation>
    <scope>NUCLEOTIDE SEQUENCE [LARGE SCALE GENOMIC DNA]</scope>
    <source>
        <strain evidence="7">Wonlab-2016</strain>
    </source>
</reference>
<dbReference type="Pfam" id="PF04912">
    <property type="entry name" value="Dynamitin"/>
    <property type="match status" value="1"/>
</dbReference>
<evidence type="ECO:0000256" key="4">
    <source>
        <dbReference type="ARBA" id="ARBA00023017"/>
    </source>
</evidence>